<protein>
    <submittedName>
        <fullName evidence="2">Uncharacterized protein</fullName>
    </submittedName>
</protein>
<proteinExistence type="predicted"/>
<evidence type="ECO:0000313" key="2">
    <source>
        <dbReference type="EMBL" id="RVT48382.1"/>
    </source>
</evidence>
<dbReference type="Proteomes" id="UP000288178">
    <property type="component" value="Unassembled WGS sequence"/>
</dbReference>
<name>A0A437JNF5_9BURK</name>
<gene>
    <name evidence="2" type="ORF">ENE75_22055</name>
</gene>
<sequence>MPTKHDTGAKPAPASSDQASGDEGTSAVRASKGARKRQGRRAPGGPDGALPISRRFAEYALTHALKAIAHAGIQVEAVEKNGPALARWSTAYAKNGDRGVDTPSLRRDLEAALSLLEAGASSHASIKQIALAYVSLAAALRRRSATPAELLSAAGQAIWASGFVFAEVEVALPRAVAFATSQLSTARGAWESERESETALWRLRQATAAATHGGKGGASRAARFEPLREWAKEQFDRPEIQRLKRNQQVWEVYKLLPPELKAISGNAHQFLERELDKRRAKKP</sequence>
<organism evidence="2 3">
    <name type="scientific">Rubrivivax albus</name>
    <dbReference type="NCBI Taxonomy" id="2499835"/>
    <lineage>
        <taxon>Bacteria</taxon>
        <taxon>Pseudomonadati</taxon>
        <taxon>Pseudomonadota</taxon>
        <taxon>Betaproteobacteria</taxon>
        <taxon>Burkholderiales</taxon>
        <taxon>Sphaerotilaceae</taxon>
        <taxon>Rubrivivax</taxon>
    </lineage>
</organism>
<dbReference type="EMBL" id="SACT01000010">
    <property type="protein sequence ID" value="RVT48382.1"/>
    <property type="molecule type" value="Genomic_DNA"/>
</dbReference>
<feature type="region of interest" description="Disordered" evidence="1">
    <location>
        <begin position="1"/>
        <end position="49"/>
    </location>
</feature>
<evidence type="ECO:0000313" key="3">
    <source>
        <dbReference type="Proteomes" id="UP000288178"/>
    </source>
</evidence>
<comment type="caution">
    <text evidence="2">The sequence shown here is derived from an EMBL/GenBank/DDBJ whole genome shotgun (WGS) entry which is preliminary data.</text>
</comment>
<dbReference type="AlphaFoldDB" id="A0A437JNF5"/>
<dbReference type="RefSeq" id="WP_128200761.1">
    <property type="nucleotide sequence ID" value="NZ_SACT01000010.1"/>
</dbReference>
<evidence type="ECO:0000256" key="1">
    <source>
        <dbReference type="SAM" id="MobiDB-lite"/>
    </source>
</evidence>
<reference evidence="2 3" key="1">
    <citation type="submission" date="2019-01" db="EMBL/GenBank/DDBJ databases">
        <authorList>
            <person name="Chen W.-M."/>
        </authorList>
    </citation>
    <scope>NUCLEOTIDE SEQUENCE [LARGE SCALE GENOMIC DNA]</scope>
    <source>
        <strain evidence="2 3">ICH-3</strain>
    </source>
</reference>
<keyword evidence="3" id="KW-1185">Reference proteome</keyword>
<accession>A0A437JNF5</accession>